<feature type="compositionally biased region" description="Low complexity" evidence="10">
    <location>
        <begin position="524"/>
        <end position="546"/>
    </location>
</feature>
<dbReference type="InterPro" id="IPR001632">
    <property type="entry name" value="WD40_G-protein_beta-like"/>
</dbReference>
<dbReference type="GO" id="GO:0033186">
    <property type="term" value="C:CAF-1 complex"/>
    <property type="evidence" value="ECO:0007669"/>
    <property type="project" value="TreeGrafter"/>
</dbReference>
<evidence type="ECO:0000256" key="1">
    <source>
        <dbReference type="ARBA" id="ARBA00004123"/>
    </source>
</evidence>
<feature type="repeat" description="WD" evidence="9">
    <location>
        <begin position="124"/>
        <end position="165"/>
    </location>
</feature>
<keyword evidence="7" id="KW-0234">DNA repair</keyword>
<dbReference type="Pfam" id="PF24105">
    <property type="entry name" value="Beta-prop_CAF1B_HIR1"/>
    <property type="match status" value="1"/>
</dbReference>
<dbReference type="SUPFAM" id="SSF50978">
    <property type="entry name" value="WD40 repeat-like"/>
    <property type="match status" value="1"/>
</dbReference>
<dbReference type="Gene3D" id="2.130.10.10">
    <property type="entry name" value="YVTN repeat-like/Quinoprotein amine dehydrogenase"/>
    <property type="match status" value="2"/>
</dbReference>
<dbReference type="PRINTS" id="PR00319">
    <property type="entry name" value="GPROTEINB"/>
</dbReference>
<feature type="compositionally biased region" description="Low complexity" evidence="10">
    <location>
        <begin position="593"/>
        <end position="606"/>
    </location>
</feature>
<dbReference type="InterPro" id="IPR015943">
    <property type="entry name" value="WD40/YVTN_repeat-like_dom_sf"/>
</dbReference>
<feature type="repeat" description="WD" evidence="9">
    <location>
        <begin position="60"/>
        <end position="101"/>
    </location>
</feature>
<dbReference type="InterPro" id="IPR019775">
    <property type="entry name" value="WD40_repeat_CS"/>
</dbReference>
<evidence type="ECO:0000313" key="12">
    <source>
        <dbReference type="EnsemblMetazoa" id="CLYHEMP003083.1"/>
    </source>
</evidence>
<dbReference type="PROSITE" id="PS50294">
    <property type="entry name" value="WD_REPEATS_REGION"/>
    <property type="match status" value="2"/>
</dbReference>
<evidence type="ECO:0000256" key="7">
    <source>
        <dbReference type="ARBA" id="ARBA00023204"/>
    </source>
</evidence>
<name>A0A7M5V3V1_9CNID</name>
<dbReference type="AlphaFoldDB" id="A0A7M5V3V1"/>
<dbReference type="InterPro" id="IPR045145">
    <property type="entry name" value="PTHR15271"/>
</dbReference>
<dbReference type="EnsemblMetazoa" id="CLYHEMT003083.1">
    <property type="protein sequence ID" value="CLYHEMP003083.1"/>
    <property type="gene ID" value="CLYHEMG003083"/>
</dbReference>
<evidence type="ECO:0000256" key="3">
    <source>
        <dbReference type="ARBA" id="ARBA00022574"/>
    </source>
</evidence>
<sequence length="722" mass="80293">MKLITPEISWHQKEPIFSVDFCPETWKLASCGADFTIKVWQVKEKQDGDDSIGIEFLSNLDRHGKPVNVVRFSPNGKVLASAGDDGAIVLWKLNENKSNNMIDFSDDFGEDIVNKETWNVFKMLRGHVEDVYDLAWSPDSNQLITGSVDNSAIIWDANKGQSLKILTDHKHYVQGVCWDPRGFYIATHSSDRSCRLYGSTHHKCLHNIHRNTSSYMKDGQLTKSKFSKMFIDETMQSFFRRCTFSPDGSFLFLPAGLCEGEKKPKKTSYIFARGHYSRPVRQLPGTKKATVAIRCSPICYELMEDKEKNPELQENNDHFKIPYRMIYAVVSLDAVTLYDTQHSMPIGYCANMHYASLTDATWSSDGRLLVISSTDGYCSFIKFDEGELGTPITFDPIEYQDTQLKIRAAQRKEAKKKESEQRRKEKAEEKAAKKAEEKAAAAALLASSQATSSQNLDDKQPDGEKNPVLPTVDAKTPKSSKPVLDKNQPTIEKLFVTPVRKRKRTSEMSPTITPKNEGSTTKCPSTPQNTPASTTTSTSNKTQQPKVDSLLKSVKTTLQQTGDKKTPKRATVTTLLSFSNKANSSEKKPVAKPPTVKTPKRVTATTLLTFGKSDSAPSSEIIKDNQEILKSPVEVKSPLPEPSTVHASPQQPPTTPKSVRGTAHAQTPPRGSPNNNRPPKRVHVTTLQTFNTSSSSSDTTKKESSESSKSSESKPVETIVID</sequence>
<keyword evidence="3 9" id="KW-0853">WD repeat</keyword>
<evidence type="ECO:0000256" key="5">
    <source>
        <dbReference type="ARBA" id="ARBA00022763"/>
    </source>
</evidence>
<dbReference type="PROSITE" id="PS50082">
    <property type="entry name" value="WD_REPEATS_2"/>
    <property type="match status" value="2"/>
</dbReference>
<protein>
    <recommendedName>
        <fullName evidence="11">CAF1B/HIR1 beta-propeller domain-containing protein</fullName>
    </recommendedName>
</protein>
<dbReference type="PROSITE" id="PS00678">
    <property type="entry name" value="WD_REPEATS_1"/>
    <property type="match status" value="1"/>
</dbReference>
<feature type="compositionally biased region" description="Low complexity" evidence="10">
    <location>
        <begin position="668"/>
        <end position="677"/>
    </location>
</feature>
<dbReference type="GO" id="GO:0006334">
    <property type="term" value="P:nucleosome assembly"/>
    <property type="evidence" value="ECO:0007669"/>
    <property type="project" value="TreeGrafter"/>
</dbReference>
<feature type="domain" description="CAF1B/HIR1 beta-propeller" evidence="11">
    <location>
        <begin position="1"/>
        <end position="388"/>
    </location>
</feature>
<feature type="compositionally biased region" description="Polar residues" evidence="10">
    <location>
        <begin position="571"/>
        <end position="583"/>
    </location>
</feature>
<evidence type="ECO:0000256" key="4">
    <source>
        <dbReference type="ARBA" id="ARBA00022737"/>
    </source>
</evidence>
<dbReference type="GO" id="GO:0005634">
    <property type="term" value="C:nucleus"/>
    <property type="evidence" value="ECO:0007669"/>
    <property type="project" value="UniProtKB-SubCell"/>
</dbReference>
<keyword evidence="6" id="KW-0156">Chromatin regulator</keyword>
<evidence type="ECO:0000256" key="2">
    <source>
        <dbReference type="ARBA" id="ARBA00007306"/>
    </source>
</evidence>
<evidence type="ECO:0000259" key="11">
    <source>
        <dbReference type="Pfam" id="PF24105"/>
    </source>
</evidence>
<dbReference type="InterPro" id="IPR001680">
    <property type="entry name" value="WD40_rpt"/>
</dbReference>
<evidence type="ECO:0000256" key="9">
    <source>
        <dbReference type="PROSITE-ProRule" id="PRU00221"/>
    </source>
</evidence>
<dbReference type="PANTHER" id="PTHR15271">
    <property type="entry name" value="CHROMATIN ASSEMBLY FACTOR 1 SUBUNIT B"/>
    <property type="match status" value="1"/>
</dbReference>
<dbReference type="RefSeq" id="XP_066926950.1">
    <property type="nucleotide sequence ID" value="XM_067070849.1"/>
</dbReference>
<dbReference type="InterPro" id="IPR055410">
    <property type="entry name" value="Beta-prop_CAF1B_HIR1"/>
</dbReference>
<comment type="subcellular location">
    <subcellularLocation>
        <location evidence="1">Nucleus</location>
    </subcellularLocation>
</comment>
<feature type="compositionally biased region" description="Basic and acidic residues" evidence="10">
    <location>
        <begin position="410"/>
        <end position="439"/>
    </location>
</feature>
<dbReference type="PANTHER" id="PTHR15271:SF4">
    <property type="entry name" value="CHROMATIN ASSEMBLY FACTOR 1 SUBUNIT B"/>
    <property type="match status" value="1"/>
</dbReference>
<keyword evidence="4" id="KW-0677">Repeat</keyword>
<feature type="compositionally biased region" description="Polar residues" evidence="10">
    <location>
        <begin position="507"/>
        <end position="523"/>
    </location>
</feature>
<keyword evidence="8" id="KW-0539">Nucleus</keyword>
<proteinExistence type="inferred from homology"/>
<keyword evidence="13" id="KW-1185">Reference proteome</keyword>
<accession>A0A7M5V3V1</accession>
<evidence type="ECO:0000256" key="10">
    <source>
        <dbReference type="SAM" id="MobiDB-lite"/>
    </source>
</evidence>
<dbReference type="GeneID" id="136814329"/>
<evidence type="ECO:0000256" key="8">
    <source>
        <dbReference type="ARBA" id="ARBA00023242"/>
    </source>
</evidence>
<feature type="compositionally biased region" description="Low complexity" evidence="10">
    <location>
        <begin position="440"/>
        <end position="450"/>
    </location>
</feature>
<reference evidence="12" key="1">
    <citation type="submission" date="2021-01" db="UniProtKB">
        <authorList>
            <consortium name="EnsemblMetazoa"/>
        </authorList>
    </citation>
    <scope>IDENTIFICATION</scope>
</reference>
<dbReference type="InterPro" id="IPR036322">
    <property type="entry name" value="WD40_repeat_dom_sf"/>
</dbReference>
<dbReference type="GO" id="GO:0006335">
    <property type="term" value="P:DNA replication-dependent chromatin assembly"/>
    <property type="evidence" value="ECO:0007669"/>
    <property type="project" value="InterPro"/>
</dbReference>
<evidence type="ECO:0000256" key="6">
    <source>
        <dbReference type="ARBA" id="ARBA00022853"/>
    </source>
</evidence>
<feature type="compositionally biased region" description="Basic and acidic residues" evidence="10">
    <location>
        <begin position="456"/>
        <end position="465"/>
    </location>
</feature>
<dbReference type="Proteomes" id="UP000594262">
    <property type="component" value="Unplaced"/>
</dbReference>
<organism evidence="12 13">
    <name type="scientific">Clytia hemisphaerica</name>
    <dbReference type="NCBI Taxonomy" id="252671"/>
    <lineage>
        <taxon>Eukaryota</taxon>
        <taxon>Metazoa</taxon>
        <taxon>Cnidaria</taxon>
        <taxon>Hydrozoa</taxon>
        <taxon>Hydroidolina</taxon>
        <taxon>Leptothecata</taxon>
        <taxon>Obeliida</taxon>
        <taxon>Clytiidae</taxon>
        <taxon>Clytia</taxon>
    </lineage>
</organism>
<evidence type="ECO:0000313" key="13">
    <source>
        <dbReference type="Proteomes" id="UP000594262"/>
    </source>
</evidence>
<keyword evidence="5" id="KW-0227">DNA damage</keyword>
<feature type="region of interest" description="Disordered" evidence="10">
    <location>
        <begin position="410"/>
        <end position="722"/>
    </location>
</feature>
<dbReference type="GO" id="GO:0006281">
    <property type="term" value="P:DNA repair"/>
    <property type="evidence" value="ECO:0007669"/>
    <property type="project" value="UniProtKB-KW"/>
</dbReference>
<feature type="compositionally biased region" description="Basic and acidic residues" evidence="10">
    <location>
        <begin position="699"/>
        <end position="715"/>
    </location>
</feature>
<dbReference type="OrthoDB" id="71227at2759"/>
<comment type="similarity">
    <text evidence="2">Belongs to the WD repeat HIR1 family.</text>
</comment>
<dbReference type="SMART" id="SM00320">
    <property type="entry name" value="WD40"/>
    <property type="match status" value="5"/>
</dbReference>